<dbReference type="Gramene" id="mRNA:HanXRQr2_Chr04g0149611">
    <property type="protein sequence ID" value="mRNA:HanXRQr2_Chr04g0149611"/>
    <property type="gene ID" value="HanXRQr2_Chr04g0149611"/>
</dbReference>
<sequence length="40" mass="4544">METKIEEPFLKISMKDWKAHDDGLFQDGGGCNCIMQLSQV</sequence>
<comment type="caution">
    <text evidence="1">The sequence shown here is derived from an EMBL/GenBank/DDBJ whole genome shotgun (WGS) entry which is preliminary data.</text>
</comment>
<accession>A0A9K3J4W3</accession>
<name>A0A9K3J4W3_HELAN</name>
<dbReference type="AlphaFoldDB" id="A0A9K3J4W3"/>
<organism evidence="1 2">
    <name type="scientific">Helianthus annuus</name>
    <name type="common">Common sunflower</name>
    <dbReference type="NCBI Taxonomy" id="4232"/>
    <lineage>
        <taxon>Eukaryota</taxon>
        <taxon>Viridiplantae</taxon>
        <taxon>Streptophyta</taxon>
        <taxon>Embryophyta</taxon>
        <taxon>Tracheophyta</taxon>
        <taxon>Spermatophyta</taxon>
        <taxon>Magnoliopsida</taxon>
        <taxon>eudicotyledons</taxon>
        <taxon>Gunneridae</taxon>
        <taxon>Pentapetalae</taxon>
        <taxon>asterids</taxon>
        <taxon>campanulids</taxon>
        <taxon>Asterales</taxon>
        <taxon>Asteraceae</taxon>
        <taxon>Asteroideae</taxon>
        <taxon>Heliantheae alliance</taxon>
        <taxon>Heliantheae</taxon>
        <taxon>Helianthus</taxon>
    </lineage>
</organism>
<dbReference type="Proteomes" id="UP000215914">
    <property type="component" value="Unassembled WGS sequence"/>
</dbReference>
<reference evidence="1" key="1">
    <citation type="journal article" date="2017" name="Nature">
        <title>The sunflower genome provides insights into oil metabolism, flowering and Asterid evolution.</title>
        <authorList>
            <person name="Badouin H."/>
            <person name="Gouzy J."/>
            <person name="Grassa C.J."/>
            <person name="Murat F."/>
            <person name="Staton S.E."/>
            <person name="Cottret L."/>
            <person name="Lelandais-Briere C."/>
            <person name="Owens G.L."/>
            <person name="Carrere S."/>
            <person name="Mayjonade B."/>
            <person name="Legrand L."/>
            <person name="Gill N."/>
            <person name="Kane N.C."/>
            <person name="Bowers J.E."/>
            <person name="Hubner S."/>
            <person name="Bellec A."/>
            <person name="Berard A."/>
            <person name="Berges H."/>
            <person name="Blanchet N."/>
            <person name="Boniface M.C."/>
            <person name="Brunel D."/>
            <person name="Catrice O."/>
            <person name="Chaidir N."/>
            <person name="Claudel C."/>
            <person name="Donnadieu C."/>
            <person name="Faraut T."/>
            <person name="Fievet G."/>
            <person name="Helmstetter N."/>
            <person name="King M."/>
            <person name="Knapp S.J."/>
            <person name="Lai Z."/>
            <person name="Le Paslier M.C."/>
            <person name="Lippi Y."/>
            <person name="Lorenzon L."/>
            <person name="Mandel J.R."/>
            <person name="Marage G."/>
            <person name="Marchand G."/>
            <person name="Marquand E."/>
            <person name="Bret-Mestries E."/>
            <person name="Morien E."/>
            <person name="Nambeesan S."/>
            <person name="Nguyen T."/>
            <person name="Pegot-Espagnet P."/>
            <person name="Pouilly N."/>
            <person name="Raftis F."/>
            <person name="Sallet E."/>
            <person name="Schiex T."/>
            <person name="Thomas J."/>
            <person name="Vandecasteele C."/>
            <person name="Vares D."/>
            <person name="Vear F."/>
            <person name="Vautrin S."/>
            <person name="Crespi M."/>
            <person name="Mangin B."/>
            <person name="Burke J.M."/>
            <person name="Salse J."/>
            <person name="Munos S."/>
            <person name="Vincourt P."/>
            <person name="Rieseberg L.H."/>
            <person name="Langlade N.B."/>
        </authorList>
    </citation>
    <scope>NUCLEOTIDE SEQUENCE</scope>
    <source>
        <tissue evidence="1">Leaves</tissue>
    </source>
</reference>
<protein>
    <submittedName>
        <fullName evidence="1">Uncharacterized protein</fullName>
    </submittedName>
</protein>
<keyword evidence="2" id="KW-1185">Reference proteome</keyword>
<dbReference type="EMBL" id="MNCJ02000319">
    <property type="protein sequence ID" value="KAF5808794.1"/>
    <property type="molecule type" value="Genomic_DNA"/>
</dbReference>
<reference evidence="1" key="2">
    <citation type="submission" date="2020-06" db="EMBL/GenBank/DDBJ databases">
        <title>Helianthus annuus Genome sequencing and assembly Release 2.</title>
        <authorList>
            <person name="Gouzy J."/>
            <person name="Langlade N."/>
            <person name="Munos S."/>
        </authorList>
    </citation>
    <scope>NUCLEOTIDE SEQUENCE</scope>
    <source>
        <tissue evidence="1">Leaves</tissue>
    </source>
</reference>
<gene>
    <name evidence="1" type="ORF">HanXRQr2_Chr04g0149611</name>
</gene>
<proteinExistence type="predicted"/>
<evidence type="ECO:0000313" key="2">
    <source>
        <dbReference type="Proteomes" id="UP000215914"/>
    </source>
</evidence>
<evidence type="ECO:0000313" key="1">
    <source>
        <dbReference type="EMBL" id="KAF5808794.1"/>
    </source>
</evidence>